<dbReference type="InterPro" id="IPR031160">
    <property type="entry name" value="F_BAR_dom"/>
</dbReference>
<reference evidence="22 23" key="1">
    <citation type="journal article" date="2003" name="PLoS Biol.">
        <title>The genome sequence of Caenorhabditis briggsae: a platform for comparative genomics.</title>
        <authorList>
            <person name="Stein L.D."/>
            <person name="Bao Z."/>
            <person name="Blasiar D."/>
            <person name="Blumenthal T."/>
            <person name="Brent M.R."/>
            <person name="Chen N."/>
            <person name="Chinwalla A."/>
            <person name="Clarke L."/>
            <person name="Clee C."/>
            <person name="Coghlan A."/>
            <person name="Coulson A."/>
            <person name="D'Eustachio P."/>
            <person name="Fitch D.H."/>
            <person name="Fulton L.A."/>
            <person name="Fulton R.E."/>
            <person name="Griffiths-Jones S."/>
            <person name="Harris T.W."/>
            <person name="Hillier L.W."/>
            <person name="Kamath R."/>
            <person name="Kuwabara P.E."/>
            <person name="Mardis E.R."/>
            <person name="Marra M.A."/>
            <person name="Miner T.L."/>
            <person name="Minx P."/>
            <person name="Mullikin J.C."/>
            <person name="Plumb R.W."/>
            <person name="Rogers J."/>
            <person name="Schein J.E."/>
            <person name="Sohrmann M."/>
            <person name="Spieth J."/>
            <person name="Stajich J.E."/>
            <person name="Wei C."/>
            <person name="Willey D."/>
            <person name="Wilson R.K."/>
            <person name="Durbin R."/>
            <person name="Waterston R.H."/>
        </authorList>
    </citation>
    <scope>NUCLEOTIDE SEQUENCE [LARGE SCALE GENOMIC DNA]</scope>
    <source>
        <strain evidence="22 23">AF16</strain>
    </source>
</reference>
<evidence type="ECO:0000256" key="16">
    <source>
        <dbReference type="PROSITE-ProRule" id="PRU01077"/>
    </source>
</evidence>
<evidence type="ECO:0000313" key="23">
    <source>
        <dbReference type="Proteomes" id="UP000008549"/>
    </source>
</evidence>
<evidence type="ECO:0000256" key="11">
    <source>
        <dbReference type="ARBA" id="ARBA00022949"/>
    </source>
</evidence>
<dbReference type="PANTHER" id="PTHR15735:SF12">
    <property type="entry name" value="CDC42-INTERACTING PROTEIN 4, ISOFORM B"/>
    <property type="match status" value="1"/>
</dbReference>
<keyword evidence="7" id="KW-1003">Cell membrane</keyword>
<dbReference type="Gene3D" id="1.20.1270.60">
    <property type="entry name" value="Arfaptin homology (AH) domain/BAR domain"/>
    <property type="match status" value="1"/>
</dbReference>
<evidence type="ECO:0000256" key="17">
    <source>
        <dbReference type="SAM" id="Coils"/>
    </source>
</evidence>
<feature type="domain" description="F-BAR" evidence="20">
    <location>
        <begin position="9"/>
        <end position="278"/>
    </location>
</feature>
<dbReference type="PROSITE" id="PS51741">
    <property type="entry name" value="F_BAR"/>
    <property type="match status" value="1"/>
</dbReference>
<evidence type="ECO:0000256" key="9">
    <source>
        <dbReference type="ARBA" id="ARBA00022583"/>
    </source>
</evidence>
<dbReference type="PROSITE" id="PS51860">
    <property type="entry name" value="REM_1"/>
    <property type="match status" value="1"/>
</dbReference>
<accession>A8XNH1</accession>
<evidence type="ECO:0000313" key="24">
    <source>
        <dbReference type="WormBase" id="CBG16426"/>
    </source>
</evidence>
<comment type="similarity">
    <text evidence="5">Belongs to the FNBP1 family.</text>
</comment>
<keyword evidence="11" id="KW-0965">Cell junction</keyword>
<evidence type="ECO:0000256" key="10">
    <source>
        <dbReference type="ARBA" id="ARBA00022753"/>
    </source>
</evidence>
<evidence type="ECO:0000313" key="22">
    <source>
        <dbReference type="EMBL" id="CAP34060.2"/>
    </source>
</evidence>
<dbReference type="GO" id="GO:0006897">
    <property type="term" value="P:endocytosis"/>
    <property type="evidence" value="ECO:0007669"/>
    <property type="project" value="UniProtKB-KW"/>
</dbReference>
<protein>
    <submittedName>
        <fullName evidence="22">Protein CBR-TOCA-1</fullName>
    </submittedName>
</protein>
<dbReference type="GO" id="GO:1901046">
    <property type="term" value="P:positive regulation of egg-laying behavior"/>
    <property type="evidence" value="ECO:0007669"/>
    <property type="project" value="EnsemblMetazoa"/>
</dbReference>
<evidence type="ECO:0000256" key="7">
    <source>
        <dbReference type="ARBA" id="ARBA00022475"/>
    </source>
</evidence>
<dbReference type="InterPro" id="IPR027267">
    <property type="entry name" value="AH/BAR_dom_sf"/>
</dbReference>
<keyword evidence="9" id="KW-0254">Endocytosis</keyword>
<feature type="coiled-coil region" evidence="17">
    <location>
        <begin position="113"/>
        <end position="200"/>
    </location>
</feature>
<dbReference type="SUPFAM" id="SSF50044">
    <property type="entry name" value="SH3-domain"/>
    <property type="match status" value="1"/>
</dbReference>
<dbReference type="HOGENOM" id="CLU_023320_2_0_1"/>
<evidence type="ECO:0000256" key="4">
    <source>
        <dbReference type="ARBA" id="ARBA00004541"/>
    </source>
</evidence>
<feature type="compositionally biased region" description="Low complexity" evidence="18">
    <location>
        <begin position="463"/>
        <end position="478"/>
    </location>
</feature>
<dbReference type="eggNOG" id="KOG3565">
    <property type="taxonomic scope" value="Eukaryota"/>
</dbReference>
<evidence type="ECO:0000256" key="3">
    <source>
        <dbReference type="ARBA" id="ARBA00004413"/>
    </source>
</evidence>
<dbReference type="Pfam" id="PF00018">
    <property type="entry name" value="SH3_1"/>
    <property type="match status" value="1"/>
</dbReference>
<dbReference type="Gene3D" id="2.30.30.40">
    <property type="entry name" value="SH3 Domains"/>
    <property type="match status" value="1"/>
</dbReference>
<evidence type="ECO:0000259" key="21">
    <source>
        <dbReference type="PROSITE" id="PS51860"/>
    </source>
</evidence>
<keyword evidence="12 16" id="KW-0175">Coiled coil</keyword>
<dbReference type="GO" id="GO:0005886">
    <property type="term" value="C:plasma membrane"/>
    <property type="evidence" value="ECO:0007669"/>
    <property type="project" value="UniProtKB-SubCell"/>
</dbReference>
<dbReference type="Pfam" id="PF00611">
    <property type="entry name" value="FCH"/>
    <property type="match status" value="1"/>
</dbReference>
<feature type="region of interest" description="Disordered" evidence="18">
    <location>
        <begin position="347"/>
        <end position="370"/>
    </location>
</feature>
<gene>
    <name evidence="24" type="primary">toca-1</name>
    <name evidence="22" type="synonym">Cbr-toca-1</name>
    <name evidence="24" type="ORF">CBG16426</name>
    <name evidence="22" type="ORF">CBG_16426</name>
</gene>
<dbReference type="InterPro" id="IPR001060">
    <property type="entry name" value="FCH_dom"/>
</dbReference>
<evidence type="ECO:0000256" key="1">
    <source>
        <dbReference type="ARBA" id="ARBA00004172"/>
    </source>
</evidence>
<dbReference type="PANTHER" id="PTHR15735">
    <property type="entry name" value="FCH AND DOUBLE SH3 DOMAINS PROTEIN"/>
    <property type="match status" value="1"/>
</dbReference>
<evidence type="ECO:0000256" key="15">
    <source>
        <dbReference type="PROSITE-ProRule" id="PRU00192"/>
    </source>
</evidence>
<dbReference type="GO" id="GO:0007165">
    <property type="term" value="P:signal transduction"/>
    <property type="evidence" value="ECO:0007669"/>
    <property type="project" value="InterPro"/>
</dbReference>
<keyword evidence="10" id="KW-0967">Endosome</keyword>
<evidence type="ECO:0000256" key="14">
    <source>
        <dbReference type="ARBA" id="ARBA00023329"/>
    </source>
</evidence>
<evidence type="ECO:0000256" key="8">
    <source>
        <dbReference type="ARBA" id="ARBA00022490"/>
    </source>
</evidence>
<dbReference type="InterPro" id="IPR036028">
    <property type="entry name" value="SH3-like_dom_sf"/>
</dbReference>
<dbReference type="EMBL" id="HE600961">
    <property type="protein sequence ID" value="CAP34060.2"/>
    <property type="molecule type" value="Genomic_DNA"/>
</dbReference>
<dbReference type="Proteomes" id="UP000008549">
    <property type="component" value="Unassembled WGS sequence"/>
</dbReference>
<dbReference type="CDD" id="cd11619">
    <property type="entry name" value="HR1_CIP4-like"/>
    <property type="match status" value="1"/>
</dbReference>
<dbReference type="FunFam" id="2.30.30.40:FF:000203">
    <property type="entry name" value="Cdc42-interacting protein 4, isoform F"/>
    <property type="match status" value="1"/>
</dbReference>
<evidence type="ECO:0000256" key="12">
    <source>
        <dbReference type="ARBA" id="ARBA00023054"/>
    </source>
</evidence>
<dbReference type="GO" id="GO:0032956">
    <property type="term" value="P:regulation of actin cytoskeleton organization"/>
    <property type="evidence" value="ECO:0007669"/>
    <property type="project" value="EnsemblMetazoa"/>
</dbReference>
<dbReference type="CDD" id="cd11911">
    <property type="entry name" value="SH3_CIP4-like"/>
    <property type="match status" value="1"/>
</dbReference>
<evidence type="ECO:0000256" key="6">
    <source>
        <dbReference type="ARBA" id="ARBA00022443"/>
    </source>
</evidence>
<dbReference type="AlphaFoldDB" id="A8XNH1"/>
<dbReference type="GO" id="GO:0048613">
    <property type="term" value="P:embryonic ectodermal digestive tract morphogenesis"/>
    <property type="evidence" value="ECO:0007669"/>
    <property type="project" value="EnsemblMetazoa"/>
</dbReference>
<dbReference type="GO" id="GO:1904703">
    <property type="term" value="P:negative regulation of protein localization to adherens junction"/>
    <property type="evidence" value="ECO:0007669"/>
    <property type="project" value="EnsemblMetazoa"/>
</dbReference>
<dbReference type="InterPro" id="IPR001452">
    <property type="entry name" value="SH3_domain"/>
</dbReference>
<dbReference type="SMART" id="SM00326">
    <property type="entry name" value="SH3"/>
    <property type="match status" value="1"/>
</dbReference>
<sequence length="588" mass="65527">MAAYNMLRSGRDTVRLSRVSMDAVSQINDYTGKGIEYIERIGSLAKDRAVIENEYSSKMRALIKKHGIRPKGQETELMNSVSFIRGYYDFVAGLQPIAAQHEIIAENLKTNVIPFAMQKIAEYKQAKKQLEADNANLQKHMTNVISDMNKSLKEYSKQFKEAEAAMLKYAKAEKNMEISRLELEKTKNNYQVRLGSLEESKQSYAVMTTKANEEQAIHYDKKLPQLLENYRRLHTNRILDTVEILNKCVEAESSVHPIIGSCHNDMRKDIEKIDPVKDGNLVVENLKSGHPRPLPFIFEDMGNPKTFLAGSGAGSIETIDSTFKKGTLMSKKEGKIIARKQSMHQKFFGSGSNDKKDTGDYGTLPPQQRARKLQGKIGDLEKEKERAVQSREGVIKMQMAYRENPKLGNPVDCDAQIAQYGREIDALCADIQKYRIQLDDVNAQLNVGGLTANSINGSDTPPSIRSVSSASSGVTSRVNTINDSHRNGGGARRGSFSGSNGGSDVDPCVTNGHGKDELYEECAPPVLGEAIAQFAFDGSQDGTIRMDPNEKLWLIEKDEGDGWTRVRKENNSADGFVPSSYLKTTWYK</sequence>
<organism evidence="22 23">
    <name type="scientific">Caenorhabditis briggsae</name>
    <dbReference type="NCBI Taxonomy" id="6238"/>
    <lineage>
        <taxon>Eukaryota</taxon>
        <taxon>Metazoa</taxon>
        <taxon>Ecdysozoa</taxon>
        <taxon>Nematoda</taxon>
        <taxon>Chromadorea</taxon>
        <taxon>Rhabditida</taxon>
        <taxon>Rhabditina</taxon>
        <taxon>Rhabditomorpha</taxon>
        <taxon>Rhabditoidea</taxon>
        <taxon>Rhabditidae</taxon>
        <taxon>Peloderinae</taxon>
        <taxon>Caenorhabditis</taxon>
    </lineage>
</organism>
<dbReference type="InParanoid" id="A8XNH1"/>
<keyword evidence="13" id="KW-0472">Membrane</keyword>
<evidence type="ECO:0000256" key="18">
    <source>
        <dbReference type="SAM" id="MobiDB-lite"/>
    </source>
</evidence>
<evidence type="ECO:0000256" key="2">
    <source>
        <dbReference type="ARBA" id="ARBA00004282"/>
    </source>
</evidence>
<evidence type="ECO:0000256" key="5">
    <source>
        <dbReference type="ARBA" id="ARBA00009426"/>
    </source>
</evidence>
<name>A8XNH1_CAEBR</name>
<evidence type="ECO:0000259" key="19">
    <source>
        <dbReference type="PROSITE" id="PS50002"/>
    </source>
</evidence>
<comment type="subcellular location">
    <subcellularLocation>
        <location evidence="2">Cell junction</location>
    </subcellularLocation>
    <subcellularLocation>
        <location evidence="3">Cell membrane</location>
        <topology evidence="3">Peripheral membrane protein</topology>
        <orientation evidence="3">Cytoplasmic side</orientation>
    </subcellularLocation>
    <subcellularLocation>
        <location evidence="4">Cytoplasmic vesicle</location>
    </subcellularLocation>
    <subcellularLocation>
        <location evidence="1">Recycling endosome</location>
    </subcellularLocation>
</comment>
<dbReference type="GO" id="GO:0005911">
    <property type="term" value="C:cell-cell junction"/>
    <property type="evidence" value="ECO:0007669"/>
    <property type="project" value="EnsemblMetazoa"/>
</dbReference>
<dbReference type="WormBase" id="CBG16426">
    <property type="protein sequence ID" value="CBP10249"/>
    <property type="gene ID" value="WBGene00036366"/>
    <property type="gene designation" value="Cbr-toca-1"/>
</dbReference>
<feature type="domain" description="SH3" evidence="19">
    <location>
        <begin position="525"/>
        <end position="587"/>
    </location>
</feature>
<feature type="region of interest" description="Disordered" evidence="18">
    <location>
        <begin position="454"/>
        <end position="509"/>
    </location>
</feature>
<dbReference type="FunCoup" id="A8XNH1">
    <property type="interactions" value="2104"/>
</dbReference>
<dbReference type="Pfam" id="PF25610">
    <property type="entry name" value="HR1_TOCA"/>
    <property type="match status" value="1"/>
</dbReference>
<keyword evidence="14" id="KW-0968">Cytoplasmic vesicle</keyword>
<dbReference type="PROSITE" id="PS50002">
    <property type="entry name" value="SH3"/>
    <property type="match status" value="1"/>
</dbReference>
<keyword evidence="6 15" id="KW-0728">SH3 domain</keyword>
<dbReference type="STRING" id="6238.A8XNH1"/>
<dbReference type="InterPro" id="IPR057870">
    <property type="entry name" value="HR1_TOCA"/>
</dbReference>
<keyword evidence="23" id="KW-1185">Reference proteome</keyword>
<evidence type="ECO:0000259" key="20">
    <source>
        <dbReference type="PROSITE" id="PS51741"/>
    </source>
</evidence>
<dbReference type="GO" id="GO:2000370">
    <property type="term" value="P:positive regulation of clathrin-dependent endocytosis"/>
    <property type="evidence" value="ECO:0007669"/>
    <property type="project" value="EnsemblMetazoa"/>
</dbReference>
<dbReference type="GO" id="GO:0055037">
    <property type="term" value="C:recycling endosome"/>
    <property type="evidence" value="ECO:0007669"/>
    <property type="project" value="UniProtKB-SubCell"/>
</dbReference>
<evidence type="ECO:0000256" key="13">
    <source>
        <dbReference type="ARBA" id="ARBA00023136"/>
    </source>
</evidence>
<reference evidence="22 23" key="2">
    <citation type="journal article" date="2011" name="PLoS Genet.">
        <title>Caenorhabditis briggsae recombinant inbred line genotypes reveal inter-strain incompatibility and the evolution of recombination.</title>
        <authorList>
            <person name="Ross J.A."/>
            <person name="Koboldt D.C."/>
            <person name="Staisch J.E."/>
            <person name="Chamberlin H.M."/>
            <person name="Gupta B.P."/>
            <person name="Miller R.D."/>
            <person name="Baird S.E."/>
            <person name="Haag E.S."/>
        </authorList>
    </citation>
    <scope>NUCLEOTIDE SEQUENCE [LARGE SCALE GENOMIC DNA]</scope>
    <source>
        <strain evidence="22 23">AF16</strain>
    </source>
</reference>
<dbReference type="SUPFAM" id="SSF103657">
    <property type="entry name" value="BAR/IMD domain-like"/>
    <property type="match status" value="1"/>
</dbReference>
<dbReference type="Gene3D" id="6.10.140.470">
    <property type="match status" value="1"/>
</dbReference>
<dbReference type="InterPro" id="IPR011072">
    <property type="entry name" value="HR1_rho-bd"/>
</dbReference>
<dbReference type="FunFam" id="1.20.1270.60:FF:000060">
    <property type="entry name" value="Actin polymerization protein Bzz1"/>
    <property type="match status" value="1"/>
</dbReference>
<dbReference type="OMA" id="DERRIKC"/>
<keyword evidence="8" id="KW-0963">Cytoplasm</keyword>
<proteinExistence type="inferred from homology"/>
<feature type="domain" description="REM-1" evidence="21">
    <location>
        <begin position="363"/>
        <end position="440"/>
    </location>
</feature>